<organism evidence="10">
    <name type="scientific">uncultured marine group II/III euryarchaeote KM3_87_B04</name>
    <dbReference type="NCBI Taxonomy" id="1456530"/>
    <lineage>
        <taxon>Archaea</taxon>
        <taxon>Methanobacteriati</taxon>
        <taxon>Methanobacteriota</taxon>
        <taxon>environmental samples</taxon>
    </lineage>
</organism>
<evidence type="ECO:0000256" key="4">
    <source>
        <dbReference type="ARBA" id="ARBA00022723"/>
    </source>
</evidence>
<dbReference type="SUPFAM" id="SSF53597">
    <property type="entry name" value="Dihydrofolate reductase-like"/>
    <property type="match status" value="1"/>
</dbReference>
<evidence type="ECO:0000313" key="10">
    <source>
        <dbReference type="EMBL" id="AIF19547.1"/>
    </source>
</evidence>
<dbReference type="PROSITE" id="PS00903">
    <property type="entry name" value="CYT_DCMP_DEAMINASES_1"/>
    <property type="match status" value="1"/>
</dbReference>
<gene>
    <name evidence="10" type="primary">ribD</name>
</gene>
<dbReference type="NCBIfam" id="TIGR00326">
    <property type="entry name" value="eubact_ribD"/>
    <property type="match status" value="1"/>
</dbReference>
<evidence type="ECO:0000256" key="7">
    <source>
        <dbReference type="ARBA" id="ARBA00023002"/>
    </source>
</evidence>
<dbReference type="Pfam" id="PF00383">
    <property type="entry name" value="dCMP_cyt_deam_1"/>
    <property type="match status" value="1"/>
</dbReference>
<evidence type="ECO:0000256" key="6">
    <source>
        <dbReference type="ARBA" id="ARBA00022857"/>
    </source>
</evidence>
<dbReference type="CDD" id="cd01284">
    <property type="entry name" value="Riboflavin_deaminase-reductase"/>
    <property type="match status" value="1"/>
</dbReference>
<keyword evidence="8" id="KW-0511">Multifunctional enzyme</keyword>
<dbReference type="EC" id="1.1.1.193" evidence="10"/>
<evidence type="ECO:0000256" key="2">
    <source>
        <dbReference type="ARBA" id="ARBA00004910"/>
    </source>
</evidence>
<evidence type="ECO:0000256" key="8">
    <source>
        <dbReference type="ARBA" id="ARBA00023268"/>
    </source>
</evidence>
<dbReference type="InterPro" id="IPR002734">
    <property type="entry name" value="RibDG_C"/>
</dbReference>
<reference evidence="10" key="1">
    <citation type="journal article" date="2014" name="Genome Biol. Evol.">
        <title>Pangenome evidence for extensive interdomain horizontal transfer affecting lineage core and shell genes in uncultured planktonic thaumarchaeota and euryarchaeota.</title>
        <authorList>
            <person name="Deschamps P."/>
            <person name="Zivanovic Y."/>
            <person name="Moreira D."/>
            <person name="Rodriguez-Valera F."/>
            <person name="Lopez-Garcia P."/>
        </authorList>
    </citation>
    <scope>NUCLEOTIDE SEQUENCE</scope>
</reference>
<proteinExistence type="predicted"/>
<dbReference type="GO" id="GO:0008835">
    <property type="term" value="F:diaminohydroxyphosphoribosylaminopyrimidine deaminase activity"/>
    <property type="evidence" value="ECO:0007669"/>
    <property type="project" value="InterPro"/>
</dbReference>
<protein>
    <submittedName>
        <fullName evidence="10">Riboflavin biosynthesis protein (RibD)</fullName>
        <ecNumber evidence="10">1.1.1.193</ecNumber>
    </submittedName>
</protein>
<accession>A0A075HY97</accession>
<dbReference type="SUPFAM" id="SSF53927">
    <property type="entry name" value="Cytidine deaminase-like"/>
    <property type="match status" value="1"/>
</dbReference>
<keyword evidence="4" id="KW-0479">Metal-binding</keyword>
<keyword evidence="5" id="KW-0862">Zinc</keyword>
<evidence type="ECO:0000259" key="9">
    <source>
        <dbReference type="PROSITE" id="PS51747"/>
    </source>
</evidence>
<dbReference type="GO" id="GO:0008703">
    <property type="term" value="F:5-amino-6-(5-phosphoribosylamino)uracil reductase activity"/>
    <property type="evidence" value="ECO:0007669"/>
    <property type="project" value="UniProtKB-EC"/>
</dbReference>
<evidence type="ECO:0000256" key="1">
    <source>
        <dbReference type="ARBA" id="ARBA00004882"/>
    </source>
</evidence>
<dbReference type="PIRSF" id="PIRSF006769">
    <property type="entry name" value="RibD"/>
    <property type="match status" value="1"/>
</dbReference>
<keyword evidence="6" id="KW-0521">NADP</keyword>
<dbReference type="PANTHER" id="PTHR38011">
    <property type="entry name" value="DIHYDROFOLATE REDUCTASE FAMILY PROTEIN (AFU_ORTHOLOGUE AFUA_8G06820)"/>
    <property type="match status" value="1"/>
</dbReference>
<dbReference type="InterPro" id="IPR016193">
    <property type="entry name" value="Cytidine_deaminase-like"/>
</dbReference>
<dbReference type="InterPro" id="IPR024072">
    <property type="entry name" value="DHFR-like_dom_sf"/>
</dbReference>
<dbReference type="InterPro" id="IPR016192">
    <property type="entry name" value="APOBEC/CMP_deaminase_Zn-bd"/>
</dbReference>
<dbReference type="UniPathway" id="UPA00275">
    <property type="reaction ID" value="UER00401"/>
</dbReference>
<comment type="pathway">
    <text evidence="2">Cofactor biosynthesis; riboflavin biosynthesis; 5-amino-6-(D-ribitylamino)uracil from GTP: step 3/4.</text>
</comment>
<feature type="domain" description="CMP/dCMP-type deaminase" evidence="9">
    <location>
        <begin position="8"/>
        <end position="133"/>
    </location>
</feature>
<dbReference type="Pfam" id="PF01872">
    <property type="entry name" value="RibD_C"/>
    <property type="match status" value="1"/>
</dbReference>
<keyword evidence="7 10" id="KW-0560">Oxidoreductase</keyword>
<keyword evidence="3" id="KW-0686">Riboflavin biosynthesis</keyword>
<dbReference type="GO" id="GO:0009231">
    <property type="term" value="P:riboflavin biosynthetic process"/>
    <property type="evidence" value="ECO:0007669"/>
    <property type="project" value="UniProtKB-UniPathway"/>
</dbReference>
<dbReference type="PANTHER" id="PTHR38011:SF7">
    <property type="entry name" value="2,5-DIAMINO-6-RIBOSYLAMINO-4(3H)-PYRIMIDINONE 5'-PHOSPHATE REDUCTASE"/>
    <property type="match status" value="1"/>
</dbReference>
<dbReference type="InterPro" id="IPR004794">
    <property type="entry name" value="Eubact_RibD"/>
</dbReference>
<evidence type="ECO:0000256" key="3">
    <source>
        <dbReference type="ARBA" id="ARBA00022619"/>
    </source>
</evidence>
<dbReference type="InterPro" id="IPR002125">
    <property type="entry name" value="CMP_dCMP_dom"/>
</dbReference>
<dbReference type="GO" id="GO:0008270">
    <property type="term" value="F:zinc ion binding"/>
    <property type="evidence" value="ECO:0007669"/>
    <property type="project" value="InterPro"/>
</dbReference>
<sequence>MSGTQWSEFERGCMEQALKIAKQGEGQVSPNPLVGCVLARDGKIIAEGWHDHLGDLHAEQAAIADAEARGVATQGATAFVTLEPCNHHGRTPPCTEALLWAGIKRVVIAAEDINPTVRGGGIDYLRKAGIQVSQGLLEAEAREQMHSFMHWCECRRPIVLLKAALDCNGNVDSKSGPPARFTSAESLDEVHRLRKDCDAVLVGVNTVVRDNPELTVRRVALGSGKQPLRIVLDRTLRTPESATLVSDEHDTLILHCEGDENGLECDTILMPPLFSDTEEGVDLVQLLDLLGDREIQNLLVEGGPDVWARFLADELVDEAYIFHSKANLGEGLNSGISDTVLETAGLHLVEERASGDDTLQVWKRN</sequence>
<dbReference type="PROSITE" id="PS51747">
    <property type="entry name" value="CYT_DCMP_DEAMINASES_2"/>
    <property type="match status" value="1"/>
</dbReference>
<dbReference type="Gene3D" id="3.40.140.10">
    <property type="entry name" value="Cytidine Deaminase, domain 2"/>
    <property type="match status" value="1"/>
</dbReference>
<dbReference type="AlphaFoldDB" id="A0A075HY97"/>
<name>A0A075HY97_9EURY</name>
<comment type="pathway">
    <text evidence="1">Cofactor biosynthesis; riboflavin biosynthesis; 5-amino-6-(D-ribitylamino)uracil from GTP: step 2/4.</text>
</comment>
<dbReference type="InterPro" id="IPR050765">
    <property type="entry name" value="Riboflavin_Biosynth_HTPR"/>
</dbReference>
<evidence type="ECO:0000256" key="5">
    <source>
        <dbReference type="ARBA" id="ARBA00022833"/>
    </source>
</evidence>
<dbReference type="EMBL" id="KF901140">
    <property type="protein sequence ID" value="AIF19547.1"/>
    <property type="molecule type" value="Genomic_DNA"/>
</dbReference>
<dbReference type="Gene3D" id="3.40.430.10">
    <property type="entry name" value="Dihydrofolate Reductase, subunit A"/>
    <property type="match status" value="1"/>
</dbReference>